<comment type="caution">
    <text evidence="1">The sequence shown here is derived from an EMBL/GenBank/DDBJ whole genome shotgun (WGS) entry which is preliminary data.</text>
</comment>
<dbReference type="Proteomes" id="UP000310314">
    <property type="component" value="Unassembled WGS sequence"/>
</dbReference>
<keyword evidence="2" id="KW-1185">Reference proteome</keyword>
<proteinExistence type="predicted"/>
<gene>
    <name evidence="1" type="ORF">FEE95_00005</name>
</gene>
<dbReference type="AlphaFoldDB" id="A0A5S3PUI5"/>
<protein>
    <submittedName>
        <fullName evidence="1">Uncharacterized protein</fullName>
    </submittedName>
</protein>
<sequence length="76" mass="8810">MKFIDEKEKLLLKMDSAIESHPNNGVLESLKRILSSYNSASQLNGVLSRTVVDNLDYKIQIGEDLIKFEEWFQHNQ</sequence>
<evidence type="ECO:0000313" key="2">
    <source>
        <dbReference type="Proteomes" id="UP000310314"/>
    </source>
</evidence>
<evidence type="ECO:0000313" key="1">
    <source>
        <dbReference type="EMBL" id="TMM57852.1"/>
    </source>
</evidence>
<name>A0A5S3PUI5_9FLAO</name>
<reference evidence="1 2" key="1">
    <citation type="submission" date="2019-05" db="EMBL/GenBank/DDBJ databases">
        <authorList>
            <person name="Zhang J.-Y."/>
            <person name="Feg X."/>
            <person name="Du Z.-J."/>
        </authorList>
    </citation>
    <scope>NUCLEOTIDE SEQUENCE [LARGE SCALE GENOMIC DNA]</scope>
    <source>
        <strain evidence="1 2">RZ26</strain>
    </source>
</reference>
<organism evidence="1 2">
    <name type="scientific">Maribacter algarum</name>
    <name type="common">ex Zhang et al. 2020</name>
    <dbReference type="NCBI Taxonomy" id="2578118"/>
    <lineage>
        <taxon>Bacteria</taxon>
        <taxon>Pseudomonadati</taxon>
        <taxon>Bacteroidota</taxon>
        <taxon>Flavobacteriia</taxon>
        <taxon>Flavobacteriales</taxon>
        <taxon>Flavobacteriaceae</taxon>
        <taxon>Maribacter</taxon>
    </lineage>
</organism>
<dbReference type="RefSeq" id="WP_138655784.1">
    <property type="nucleotide sequence ID" value="NZ_VATY01000001.1"/>
</dbReference>
<accession>A0A5S3PUI5</accession>
<dbReference type="EMBL" id="VATY01000001">
    <property type="protein sequence ID" value="TMM57852.1"/>
    <property type="molecule type" value="Genomic_DNA"/>
</dbReference>
<dbReference type="OrthoDB" id="287704at2"/>